<organism evidence="3">
    <name type="scientific">Bactrocera latifrons</name>
    <name type="common">Malaysian fruit fly</name>
    <name type="synonym">Chaetodacus latifrons</name>
    <dbReference type="NCBI Taxonomy" id="174628"/>
    <lineage>
        <taxon>Eukaryota</taxon>
        <taxon>Metazoa</taxon>
        <taxon>Ecdysozoa</taxon>
        <taxon>Arthropoda</taxon>
        <taxon>Hexapoda</taxon>
        <taxon>Insecta</taxon>
        <taxon>Pterygota</taxon>
        <taxon>Neoptera</taxon>
        <taxon>Endopterygota</taxon>
        <taxon>Diptera</taxon>
        <taxon>Brachycera</taxon>
        <taxon>Muscomorpha</taxon>
        <taxon>Tephritoidea</taxon>
        <taxon>Tephritidae</taxon>
        <taxon>Bactrocera</taxon>
        <taxon>Bactrocera</taxon>
    </lineage>
</organism>
<feature type="chain" id="PRO_5005522239" evidence="2">
    <location>
        <begin position="21"/>
        <end position="275"/>
    </location>
</feature>
<evidence type="ECO:0000256" key="1">
    <source>
        <dbReference type="SAM" id="MobiDB-lite"/>
    </source>
</evidence>
<reference evidence="3" key="1">
    <citation type="submission" date="2015-06" db="EMBL/GenBank/DDBJ databases">
        <authorList>
            <person name="Hoefler B.C."/>
            <person name="Straight P.D."/>
        </authorList>
    </citation>
    <scope>NUCLEOTIDE SEQUENCE</scope>
</reference>
<keyword evidence="2" id="KW-0732">Signal</keyword>
<evidence type="ECO:0000256" key="2">
    <source>
        <dbReference type="SAM" id="SignalP"/>
    </source>
</evidence>
<protein>
    <submittedName>
        <fullName evidence="3">Uncharacterized protein</fullName>
    </submittedName>
</protein>
<name>A0A0K8VMZ0_BACLA</name>
<feature type="signal peptide" evidence="2">
    <location>
        <begin position="1"/>
        <end position="20"/>
    </location>
</feature>
<sequence>MARSAFYVFSWLAVVSIAAAAPSKNIGRARQSQAGKSMPTITPKHPAEDLQLMQPHYITLEDFESLLSRAGELFRPNAYLVDDTTTKSSHHQHETKHDVTPASVSAPYQQIQSPAVQPFNFYMPLFEYEHGKLDMKSKQMEYIVPPPAPSKGADPINYYATKPKKLPKKFNAGTKQVNLKWLNTFEKEALTDANGQLPKAVYLVNDERNRINFDDSFFGVDMQVKIPNNQPHKEDHIHSAGARPQEEFLNQDENGGEDDLIAAAAGQLEHTVTHV</sequence>
<evidence type="ECO:0000313" key="3">
    <source>
        <dbReference type="EMBL" id="JAI39945.1"/>
    </source>
</evidence>
<proteinExistence type="predicted"/>
<feature type="region of interest" description="Disordered" evidence="1">
    <location>
        <begin position="84"/>
        <end position="104"/>
    </location>
</feature>
<dbReference type="EMBL" id="GDHF01012369">
    <property type="protein sequence ID" value="JAI39945.1"/>
    <property type="molecule type" value="Transcribed_RNA"/>
</dbReference>
<dbReference type="OrthoDB" id="7937255at2759"/>
<accession>A0A0K8VMZ0</accession>
<gene>
    <name evidence="3" type="ORF">c0_g1_i1</name>
</gene>
<dbReference type="AlphaFoldDB" id="A0A0K8VMZ0"/>